<dbReference type="Pfam" id="PF07963">
    <property type="entry name" value="N_methyl"/>
    <property type="match status" value="1"/>
</dbReference>
<evidence type="ECO:0000313" key="5">
    <source>
        <dbReference type="EMBL" id="CAA6829750.1"/>
    </source>
</evidence>
<evidence type="ECO:0000256" key="3">
    <source>
        <dbReference type="RuleBase" id="RU000389"/>
    </source>
</evidence>
<reference evidence="5" key="1">
    <citation type="submission" date="2020-01" db="EMBL/GenBank/DDBJ databases">
        <authorList>
            <person name="Meier V. D."/>
            <person name="Meier V D."/>
        </authorList>
    </citation>
    <scope>NUCLEOTIDE SEQUENCE</scope>
    <source>
        <strain evidence="5">HLG_WM_MAG_09</strain>
    </source>
</reference>
<organism evidence="5">
    <name type="scientific">uncultured Thiotrichaceae bacterium</name>
    <dbReference type="NCBI Taxonomy" id="298394"/>
    <lineage>
        <taxon>Bacteria</taxon>
        <taxon>Pseudomonadati</taxon>
        <taxon>Pseudomonadota</taxon>
        <taxon>Gammaproteobacteria</taxon>
        <taxon>Thiotrichales</taxon>
        <taxon>Thiotrichaceae</taxon>
        <taxon>environmental samples</taxon>
    </lineage>
</organism>
<dbReference type="PANTHER" id="PTHR30093">
    <property type="entry name" value="GENERAL SECRETION PATHWAY PROTEIN G"/>
    <property type="match status" value="1"/>
</dbReference>
<dbReference type="NCBIfam" id="TIGR02532">
    <property type="entry name" value="IV_pilin_GFxxxE"/>
    <property type="match status" value="1"/>
</dbReference>
<dbReference type="GO" id="GO:0043107">
    <property type="term" value="P:type IV pilus-dependent motility"/>
    <property type="evidence" value="ECO:0007669"/>
    <property type="project" value="TreeGrafter"/>
</dbReference>
<dbReference type="Pfam" id="PF00114">
    <property type="entry name" value="Pilin"/>
    <property type="match status" value="1"/>
</dbReference>
<dbReference type="PANTHER" id="PTHR30093:SF34">
    <property type="entry name" value="PREPILIN PEPTIDASE-DEPENDENT PROTEIN D"/>
    <property type="match status" value="1"/>
</dbReference>
<name>A0A6S6UL89_9GAMM</name>
<evidence type="ECO:0000256" key="1">
    <source>
        <dbReference type="ARBA" id="ARBA00005233"/>
    </source>
</evidence>
<comment type="similarity">
    <text evidence="1 3">Belongs to the N-Me-Phe pilin family.</text>
</comment>
<accession>A0A6S6UL89</accession>
<dbReference type="PROSITE" id="PS00409">
    <property type="entry name" value="PROKAR_NTER_METHYL"/>
    <property type="match status" value="1"/>
</dbReference>
<keyword evidence="3" id="KW-0281">Fimbrium</keyword>
<dbReference type="InterPro" id="IPR001082">
    <property type="entry name" value="Pilin"/>
</dbReference>
<dbReference type="GO" id="GO:0044096">
    <property type="term" value="C:type IV pilus"/>
    <property type="evidence" value="ECO:0007669"/>
    <property type="project" value="TreeGrafter"/>
</dbReference>
<evidence type="ECO:0000256" key="4">
    <source>
        <dbReference type="SAM" id="Phobius"/>
    </source>
</evidence>
<evidence type="ECO:0000256" key="2">
    <source>
        <dbReference type="ARBA" id="ARBA00022481"/>
    </source>
</evidence>
<dbReference type="EMBL" id="CACVAT010000546">
    <property type="protein sequence ID" value="CAA6829750.1"/>
    <property type="molecule type" value="Genomic_DNA"/>
</dbReference>
<keyword evidence="2" id="KW-0488">Methylation</keyword>
<dbReference type="InterPro" id="IPR045584">
    <property type="entry name" value="Pilin-like"/>
</dbReference>
<dbReference type="AlphaFoldDB" id="A0A6S6UL89"/>
<dbReference type="GO" id="GO:0007155">
    <property type="term" value="P:cell adhesion"/>
    <property type="evidence" value="ECO:0007669"/>
    <property type="project" value="InterPro"/>
</dbReference>
<protein>
    <submittedName>
        <fullName evidence="5">Pilin</fullName>
    </submittedName>
</protein>
<proteinExistence type="inferred from homology"/>
<keyword evidence="4" id="KW-0812">Transmembrane</keyword>
<feature type="transmembrane region" description="Helical" evidence="4">
    <location>
        <begin position="12"/>
        <end position="34"/>
    </location>
</feature>
<dbReference type="SUPFAM" id="SSF54523">
    <property type="entry name" value="Pili subunits"/>
    <property type="match status" value="1"/>
</dbReference>
<dbReference type="Gene3D" id="3.30.700.10">
    <property type="entry name" value="Glycoprotein, Type 4 Pilin"/>
    <property type="match status" value="1"/>
</dbReference>
<gene>
    <name evidence="5" type="ORF">HELGO_WM7592</name>
</gene>
<keyword evidence="4" id="KW-1133">Transmembrane helix</keyword>
<sequence length="152" mass="15624">MNIKKQAQAGFTLIELMIVVAIIGILAAIALPAYQDYTIRAKVTEGISLAAPARLAVAETAASLGSLADVDADSSGYSFPADGTEYVESLVIADNGVITITTKGTGTTPPVLVLTPTQAAPENPITWACNLSAGLAKHVPANCRTEIEIDAA</sequence>
<dbReference type="InterPro" id="IPR012902">
    <property type="entry name" value="N_methyl_site"/>
</dbReference>
<keyword evidence="4" id="KW-0472">Membrane</keyword>